<dbReference type="RefSeq" id="WP_068301996.1">
    <property type="nucleotide sequence ID" value="NZ_DAIOMO010000002.1"/>
</dbReference>
<reference evidence="2 3" key="1">
    <citation type="submission" date="2016-10" db="EMBL/GenBank/DDBJ databases">
        <authorList>
            <person name="de Groot N.N."/>
        </authorList>
    </citation>
    <scope>NUCLEOTIDE SEQUENCE [LARGE SCALE GENOMIC DNA]</scope>
    <source>
        <strain evidence="2 3">CGMCC 1.9109</strain>
    </source>
</reference>
<dbReference type="EMBL" id="FNAK01000003">
    <property type="protein sequence ID" value="SDD83565.1"/>
    <property type="molecule type" value="Genomic_DNA"/>
</dbReference>
<evidence type="ECO:0000259" key="1">
    <source>
        <dbReference type="Pfam" id="PF01844"/>
    </source>
</evidence>
<accession>A0A1G6Y1S9</accession>
<dbReference type="Pfam" id="PF01844">
    <property type="entry name" value="HNH"/>
    <property type="match status" value="1"/>
</dbReference>
<dbReference type="InterPro" id="IPR003615">
    <property type="entry name" value="HNH_nuc"/>
</dbReference>
<keyword evidence="3" id="KW-1185">Reference proteome</keyword>
<dbReference type="CDD" id="cd00085">
    <property type="entry name" value="HNHc"/>
    <property type="match status" value="1"/>
</dbReference>
<dbReference type="GO" id="GO:0008270">
    <property type="term" value="F:zinc ion binding"/>
    <property type="evidence" value="ECO:0007669"/>
    <property type="project" value="InterPro"/>
</dbReference>
<dbReference type="PANTHER" id="PTHR37827">
    <property type="entry name" value="TUDOR DOMAIN-CONTAINING PROTEIN"/>
    <property type="match status" value="1"/>
</dbReference>
<evidence type="ECO:0000313" key="3">
    <source>
        <dbReference type="Proteomes" id="UP000183685"/>
    </source>
</evidence>
<evidence type="ECO:0000313" key="2">
    <source>
        <dbReference type="EMBL" id="SDD83565.1"/>
    </source>
</evidence>
<dbReference type="Proteomes" id="UP000183685">
    <property type="component" value="Unassembled WGS sequence"/>
</dbReference>
<feature type="domain" description="HNH" evidence="1">
    <location>
        <begin position="7"/>
        <end position="46"/>
    </location>
</feature>
<proteinExistence type="predicted"/>
<keyword evidence="2" id="KW-0255">Endonuclease</keyword>
<organism evidence="2 3">
    <name type="scientific">Kordiimonas lacus</name>
    <dbReference type="NCBI Taxonomy" id="637679"/>
    <lineage>
        <taxon>Bacteria</taxon>
        <taxon>Pseudomonadati</taxon>
        <taxon>Pseudomonadota</taxon>
        <taxon>Alphaproteobacteria</taxon>
        <taxon>Kordiimonadales</taxon>
        <taxon>Kordiimonadaceae</taxon>
        <taxon>Kordiimonas</taxon>
    </lineage>
</organism>
<dbReference type="OrthoDB" id="7667044at2"/>
<gene>
    <name evidence="2" type="ORF">SAMN04488071_1426</name>
</gene>
<name>A0A1G6Y1S9_9PROT</name>
<dbReference type="Gene3D" id="1.10.30.50">
    <property type="match status" value="1"/>
</dbReference>
<sequence length="96" mass="11278">MEEKNTCPLCDRPFGQAVEMHHLIPKSQGGRDTIPLHPICHRKIHALFNEKELARRFSTIEALRQSEEISLFIQWLKGKPADFYRKTRPKGGKRRR</sequence>
<dbReference type="GO" id="GO:0004519">
    <property type="term" value="F:endonuclease activity"/>
    <property type="evidence" value="ECO:0007669"/>
    <property type="project" value="UniProtKB-KW"/>
</dbReference>
<dbReference type="GO" id="GO:0003676">
    <property type="term" value="F:nucleic acid binding"/>
    <property type="evidence" value="ECO:0007669"/>
    <property type="project" value="InterPro"/>
</dbReference>
<protein>
    <submittedName>
        <fullName evidence="2">HNH endonuclease</fullName>
    </submittedName>
</protein>
<dbReference type="PANTHER" id="PTHR37827:SF1">
    <property type="entry name" value="HNH DOMAIN-CONTAINING PROTEIN"/>
    <property type="match status" value="1"/>
</dbReference>
<dbReference type="InterPro" id="IPR002711">
    <property type="entry name" value="HNH"/>
</dbReference>
<dbReference type="STRING" id="637679.GCA_001550055_01107"/>
<keyword evidence="2" id="KW-0378">Hydrolase</keyword>
<dbReference type="AlphaFoldDB" id="A0A1G6Y1S9"/>
<keyword evidence="2" id="KW-0540">Nuclease</keyword>